<dbReference type="GO" id="GO:0008982">
    <property type="term" value="F:protein-N(PI)-phosphohistidine-sugar phosphotransferase activity"/>
    <property type="evidence" value="ECO:0007669"/>
    <property type="project" value="InterPro"/>
</dbReference>
<dbReference type="KEGG" id="bcoh:BC6307_17160"/>
<dbReference type="STRING" id="1314751.GCA_001591425_01116"/>
<keyword evidence="2" id="KW-0813">Transport</keyword>
<evidence type="ECO:0000259" key="9">
    <source>
        <dbReference type="Pfam" id="PF13303"/>
    </source>
</evidence>
<evidence type="ECO:0000256" key="8">
    <source>
        <dbReference type="SAM" id="Phobius"/>
    </source>
</evidence>
<keyword evidence="7 8" id="KW-0472">Membrane</keyword>
<evidence type="ECO:0000256" key="2">
    <source>
        <dbReference type="ARBA" id="ARBA00022448"/>
    </source>
</evidence>
<feature type="transmembrane region" description="Helical" evidence="8">
    <location>
        <begin position="294"/>
        <end position="322"/>
    </location>
</feature>
<comment type="subcellular location">
    <subcellularLocation>
        <location evidence="1">Cell membrane</location>
        <topology evidence="1">Multi-pass membrane protein</topology>
    </subcellularLocation>
</comment>
<dbReference type="InterPro" id="IPR003352">
    <property type="entry name" value="PTS_EIIC"/>
</dbReference>
<dbReference type="GO" id="GO:0009401">
    <property type="term" value="P:phosphoenolpyruvate-dependent sugar phosphotransferase system"/>
    <property type="evidence" value="ECO:0007669"/>
    <property type="project" value="InterPro"/>
</dbReference>
<keyword evidence="5 8" id="KW-0812">Transmembrane</keyword>
<feature type="transmembrane region" description="Helical" evidence="8">
    <location>
        <begin position="55"/>
        <end position="80"/>
    </location>
</feature>
<name>A0A223KTR7_9BACI</name>
<evidence type="ECO:0000256" key="6">
    <source>
        <dbReference type="ARBA" id="ARBA00022989"/>
    </source>
</evidence>
<keyword evidence="6 8" id="KW-1133">Transmembrane helix</keyword>
<dbReference type="Pfam" id="PF13303">
    <property type="entry name" value="PTS_EIIC_2"/>
    <property type="match status" value="1"/>
</dbReference>
<gene>
    <name evidence="10" type="ORF">BC6307_17160</name>
</gene>
<evidence type="ECO:0000256" key="4">
    <source>
        <dbReference type="ARBA" id="ARBA00022597"/>
    </source>
</evidence>
<evidence type="ECO:0000313" key="10">
    <source>
        <dbReference type="EMBL" id="AST92892.1"/>
    </source>
</evidence>
<reference evidence="10 11" key="1">
    <citation type="submission" date="2016-12" db="EMBL/GenBank/DDBJ databases">
        <title>The whole genome sequencing and assembly of Bacillus cohnii DSM 6307T strain.</title>
        <authorList>
            <person name="Lee Y.-J."/>
            <person name="Yi H."/>
            <person name="Bahn Y.-S."/>
            <person name="Kim J.F."/>
            <person name="Lee D.-W."/>
        </authorList>
    </citation>
    <scope>NUCLEOTIDE SEQUENCE [LARGE SCALE GENOMIC DNA]</scope>
    <source>
        <strain evidence="10 11">DSM 6307</strain>
    </source>
</reference>
<evidence type="ECO:0000313" key="11">
    <source>
        <dbReference type="Proteomes" id="UP000215224"/>
    </source>
</evidence>
<feature type="transmembrane region" description="Helical" evidence="8">
    <location>
        <begin position="254"/>
        <end position="274"/>
    </location>
</feature>
<dbReference type="RefSeq" id="WP_066413200.1">
    <property type="nucleotide sequence ID" value="NZ_CP018866.1"/>
</dbReference>
<dbReference type="EMBL" id="CP018866">
    <property type="protein sequence ID" value="AST92892.1"/>
    <property type="molecule type" value="Genomic_DNA"/>
</dbReference>
<feature type="transmembrane region" description="Helical" evidence="8">
    <location>
        <begin position="22"/>
        <end position="43"/>
    </location>
</feature>
<feature type="transmembrane region" description="Helical" evidence="8">
    <location>
        <begin position="202"/>
        <end position="223"/>
    </location>
</feature>
<dbReference type="GO" id="GO:0005886">
    <property type="term" value="C:plasma membrane"/>
    <property type="evidence" value="ECO:0007669"/>
    <property type="project" value="UniProtKB-SubCell"/>
</dbReference>
<feature type="domain" description="Phosphotransferase system EIIC" evidence="9">
    <location>
        <begin position="22"/>
        <end position="338"/>
    </location>
</feature>
<accession>A0A223KTR7</accession>
<proteinExistence type="predicted"/>
<evidence type="ECO:0000256" key="7">
    <source>
        <dbReference type="ARBA" id="ARBA00023136"/>
    </source>
</evidence>
<keyword evidence="3" id="KW-1003">Cell membrane</keyword>
<evidence type="ECO:0000256" key="1">
    <source>
        <dbReference type="ARBA" id="ARBA00004651"/>
    </source>
</evidence>
<protein>
    <submittedName>
        <fullName evidence="10">PTS sugar transporter subunit IIC</fullName>
    </submittedName>
</protein>
<evidence type="ECO:0000256" key="5">
    <source>
        <dbReference type="ARBA" id="ARBA00022692"/>
    </source>
</evidence>
<feature type="transmembrane region" description="Helical" evidence="8">
    <location>
        <begin position="86"/>
        <end position="114"/>
    </location>
</feature>
<keyword evidence="4 10" id="KW-0762">Sugar transport</keyword>
<evidence type="ECO:0000256" key="3">
    <source>
        <dbReference type="ARBA" id="ARBA00022475"/>
    </source>
</evidence>
<dbReference type="Proteomes" id="UP000215224">
    <property type="component" value="Chromosome"/>
</dbReference>
<sequence>MKQFFQKKGVTLSIKVYLIDGLSYMALGLFSSLIIGLIIKTVGEQIQTLLPTVSTYLIDMGALAMGLMGPAIGVAVAYGLKAPPLVIFSALIAGAAGAPLGGPAGSFIAALIATEVGKLVSKETKVDILVTPFVTIASGFLIAAFVGPPISGGLHYFGSVIIWATEQQPIIMGIIVAVLMGWALTAPISAAAIAIMLQLDGIAAGAATIGCAAQMVGFAVSSYRENKTSGLLALGIGTSMLQVANIVKKPIIILPPTIAAVIVAPFATTIFQMTNVPEGAGMGTSGFVGQIMTFTSMGFSAVVFLKVVILHIVAPAVISLLLSEWMRKKGYIQLGDMKINTGGE</sequence>
<keyword evidence="11" id="KW-1185">Reference proteome</keyword>
<feature type="transmembrane region" description="Helical" evidence="8">
    <location>
        <begin position="170"/>
        <end position="195"/>
    </location>
</feature>
<dbReference type="AlphaFoldDB" id="A0A223KTR7"/>
<organism evidence="10 11">
    <name type="scientific">Sutcliffiella cohnii</name>
    <dbReference type="NCBI Taxonomy" id="33932"/>
    <lineage>
        <taxon>Bacteria</taxon>
        <taxon>Bacillati</taxon>
        <taxon>Bacillota</taxon>
        <taxon>Bacilli</taxon>
        <taxon>Bacillales</taxon>
        <taxon>Bacillaceae</taxon>
        <taxon>Sutcliffiella</taxon>
    </lineage>
</organism>